<dbReference type="AlphaFoldDB" id="A0A345T1E7"/>
<dbReference type="RefSeq" id="WP_114914511.1">
    <property type="nucleotide sequence ID" value="NZ_CP031264.1"/>
</dbReference>
<dbReference type="KEGG" id="stri:C7M71_022760"/>
<dbReference type="EMBL" id="CP031264">
    <property type="protein sequence ID" value="AXI79802.1"/>
    <property type="molecule type" value="Genomic_DNA"/>
</dbReference>
<evidence type="ECO:0000313" key="2">
    <source>
        <dbReference type="EMBL" id="AXI79802.1"/>
    </source>
</evidence>
<dbReference type="Proteomes" id="UP000249340">
    <property type="component" value="Chromosome"/>
</dbReference>
<sequence>MALGRRGARLIVVDGAEYRWRVRPRPTYCQEMGWSALAFAVERVERGGGDDAAGAGAVLVVDVGAARPDSRLGCPSLSVLPSTVAAAVRLALGRGWRPDRPGRPFLVGPEDWAEGWAKGRSAERSAARGPAEGAPPVPGAA</sequence>
<accession>A0A345T1E7</accession>
<evidence type="ECO:0000313" key="3">
    <source>
        <dbReference type="Proteomes" id="UP000249340"/>
    </source>
</evidence>
<evidence type="ECO:0000256" key="1">
    <source>
        <dbReference type="SAM" id="MobiDB-lite"/>
    </source>
</evidence>
<protein>
    <submittedName>
        <fullName evidence="2">Uncharacterized protein</fullName>
    </submittedName>
</protein>
<dbReference type="OrthoDB" id="196248at2"/>
<feature type="region of interest" description="Disordered" evidence="1">
    <location>
        <begin position="117"/>
        <end position="141"/>
    </location>
</feature>
<reference evidence="3" key="1">
    <citation type="submission" date="2018-07" db="EMBL/GenBank/DDBJ databases">
        <title>Streptacidiphilus bronchialis DSM 106435 chromosome.</title>
        <authorList>
            <person name="Batra D."/>
            <person name="Gulvik C.A."/>
        </authorList>
    </citation>
    <scope>NUCLEOTIDE SEQUENCE [LARGE SCALE GENOMIC DNA]</scope>
    <source>
        <strain evidence="3">DSM 106435</strain>
    </source>
</reference>
<keyword evidence="3" id="KW-1185">Reference proteome</keyword>
<proteinExistence type="predicted"/>
<organism evidence="2 3">
    <name type="scientific">Peterkaempfera bronchialis</name>
    <dbReference type="NCBI Taxonomy" id="2126346"/>
    <lineage>
        <taxon>Bacteria</taxon>
        <taxon>Bacillati</taxon>
        <taxon>Actinomycetota</taxon>
        <taxon>Actinomycetes</taxon>
        <taxon>Kitasatosporales</taxon>
        <taxon>Streptomycetaceae</taxon>
        <taxon>Peterkaempfera</taxon>
    </lineage>
</organism>
<gene>
    <name evidence="2" type="ORF">C7M71_022760</name>
</gene>
<name>A0A345T1E7_9ACTN</name>